<feature type="binding site" evidence="13">
    <location>
        <position position="166"/>
    </location>
    <ligand>
        <name>FAD</name>
        <dbReference type="ChEBI" id="CHEBI:57692"/>
    </ligand>
</feature>
<dbReference type="GO" id="GO:0006533">
    <property type="term" value="P:L-aspartate catabolic process"/>
    <property type="evidence" value="ECO:0007669"/>
    <property type="project" value="TreeGrafter"/>
</dbReference>
<evidence type="ECO:0000256" key="3">
    <source>
        <dbReference type="ARBA" id="ARBA00006730"/>
    </source>
</evidence>
<comment type="subcellular location">
    <subcellularLocation>
        <location evidence="2">Peroxisome matrix</location>
    </subcellularLocation>
</comment>
<dbReference type="GO" id="GO:0019478">
    <property type="term" value="P:D-amino acid catabolic process"/>
    <property type="evidence" value="ECO:0007669"/>
    <property type="project" value="UniProtKB-ARBA"/>
</dbReference>
<evidence type="ECO:0000256" key="7">
    <source>
        <dbReference type="ARBA" id="ARBA00023140"/>
    </source>
</evidence>
<dbReference type="PANTHER" id="PTHR11530">
    <property type="entry name" value="D-AMINO ACID OXIDASE"/>
    <property type="match status" value="1"/>
</dbReference>
<dbReference type="SUPFAM" id="SSF54373">
    <property type="entry name" value="FAD-linked reductases, C-terminal domain"/>
    <property type="match status" value="1"/>
</dbReference>
<dbReference type="GO" id="GO:0071949">
    <property type="term" value="F:FAD binding"/>
    <property type="evidence" value="ECO:0007669"/>
    <property type="project" value="InterPro"/>
</dbReference>
<reference evidence="15" key="3">
    <citation type="submission" date="2025-08" db="UniProtKB">
        <authorList>
            <consortium name="Ensembl"/>
        </authorList>
    </citation>
    <scope>IDENTIFICATION</scope>
</reference>
<proteinExistence type="inferred from homology"/>
<keyword evidence="16" id="KW-1185">Reference proteome</keyword>
<dbReference type="PANTHER" id="PTHR11530:SF11">
    <property type="entry name" value="D-ASPARTATE OXIDASE"/>
    <property type="match status" value="1"/>
</dbReference>
<evidence type="ECO:0000256" key="9">
    <source>
        <dbReference type="ARBA" id="ARBA00044541"/>
    </source>
</evidence>
<comment type="similarity">
    <text evidence="3">Belongs to the DAMOX/DASOX family.</text>
</comment>
<evidence type="ECO:0000256" key="11">
    <source>
        <dbReference type="ARBA" id="ARBA00047522"/>
    </source>
</evidence>
<feature type="domain" description="FAD dependent oxidoreductase" evidence="14">
    <location>
        <begin position="5"/>
        <end position="319"/>
    </location>
</feature>
<comment type="catalytic activity">
    <reaction evidence="11">
        <text>D-aspartate + O2 + H2O = oxaloacetate + H2O2 + NH4(+)</text>
        <dbReference type="Rhea" id="RHEA:12512"/>
        <dbReference type="ChEBI" id="CHEBI:15377"/>
        <dbReference type="ChEBI" id="CHEBI:15379"/>
        <dbReference type="ChEBI" id="CHEBI:16240"/>
        <dbReference type="ChEBI" id="CHEBI:16452"/>
        <dbReference type="ChEBI" id="CHEBI:28938"/>
        <dbReference type="ChEBI" id="CHEBI:29990"/>
        <dbReference type="EC" id="1.4.3.1"/>
    </reaction>
    <physiologicalReaction direction="left-to-right" evidence="11">
        <dbReference type="Rhea" id="RHEA:12513"/>
    </physiologicalReaction>
</comment>
<evidence type="ECO:0000256" key="12">
    <source>
        <dbReference type="ARBA" id="ARBA00049882"/>
    </source>
</evidence>
<dbReference type="Gene3D" id="3.30.9.10">
    <property type="entry name" value="D-Amino Acid Oxidase, subunit A, domain 2"/>
    <property type="match status" value="1"/>
</dbReference>
<protein>
    <recommendedName>
        <fullName evidence="9">D-aspartate oxidase</fullName>
        <ecNumber evidence="8">1.4.3.1</ecNumber>
    </recommendedName>
</protein>
<feature type="binding site" evidence="13">
    <location>
        <begin position="43"/>
        <end position="44"/>
    </location>
    <ligand>
        <name>FAD</name>
        <dbReference type="ChEBI" id="CHEBI:57692"/>
    </ligand>
</feature>
<reference evidence="16" key="2">
    <citation type="journal article" date="2014" name="Nat. Commun.">
        <title>The cavefish genome reveals candidate genes for eye loss.</title>
        <authorList>
            <person name="McGaugh S.E."/>
            <person name="Gross J.B."/>
            <person name="Aken B."/>
            <person name="Blin M."/>
            <person name="Borowsky R."/>
            <person name="Chalopin D."/>
            <person name="Hinaux H."/>
            <person name="Jeffery W.R."/>
            <person name="Keene A."/>
            <person name="Ma L."/>
            <person name="Minx P."/>
            <person name="Murphy D."/>
            <person name="O'Quin K.E."/>
            <person name="Retaux S."/>
            <person name="Rohner N."/>
            <person name="Searle S.M."/>
            <person name="Stahl B.A."/>
            <person name="Tabin C."/>
            <person name="Volff J.N."/>
            <person name="Yoshizawa M."/>
            <person name="Warren W.C."/>
        </authorList>
    </citation>
    <scope>NUCLEOTIDE SEQUENCE [LARGE SCALE GENOMIC DNA]</scope>
    <source>
        <strain evidence="16">female</strain>
    </source>
</reference>
<dbReference type="GO" id="GO:0005782">
    <property type="term" value="C:peroxisomal matrix"/>
    <property type="evidence" value="ECO:0007669"/>
    <property type="project" value="UniProtKB-SubCell"/>
</dbReference>
<dbReference type="FunCoup" id="A0A3B1K187">
    <property type="interactions" value="659"/>
</dbReference>
<evidence type="ECO:0000256" key="6">
    <source>
        <dbReference type="ARBA" id="ARBA00023002"/>
    </source>
</evidence>
<dbReference type="Gene3D" id="3.40.50.720">
    <property type="entry name" value="NAD(P)-binding Rossmann-like Domain"/>
    <property type="match status" value="1"/>
</dbReference>
<dbReference type="EC" id="1.4.3.1" evidence="8"/>
<keyword evidence="5 13" id="KW-0274">FAD</keyword>
<dbReference type="Bgee" id="ENSAMXG00000033392">
    <property type="expression patterns" value="Expressed in head kidney and 13 other cell types or tissues"/>
</dbReference>
<feature type="binding site" evidence="13">
    <location>
        <position position="308"/>
    </location>
    <ligand>
        <name>D-dopa</name>
        <dbReference type="ChEBI" id="CHEBI:149689"/>
    </ligand>
</feature>
<evidence type="ECO:0000256" key="5">
    <source>
        <dbReference type="ARBA" id="ARBA00022827"/>
    </source>
</evidence>
<evidence type="ECO:0000259" key="14">
    <source>
        <dbReference type="Pfam" id="PF01266"/>
    </source>
</evidence>
<sequence>MKAVKVAVVGAGVIGLSTAVRLSETLQNSVVTILSEKFSPDTTSDGAAGILLPEVFPDIPLERQQRWFKETFDHLQGLVESPEAPEAGVFLSSGYHIFKEVPSDPKPYWSEYVFGFRFMTDREMKRFPNHKFGQAFTSIKCECPRYLPWLEKRFRGAGGDVKQEKVTDLKQLVSSYDVIVNCSGVWANHLVGDEGVYPVRGQILKLRATWLKNFIRDGDGKTYLYPGIDYVTIGGTRQKDDWRLELDKGDNEDMMKHCIALEPSLQKAQVLEEWVGLRPGRKNPRIESEWLQDGERQALLVHNYGHGGCGISLSWGSALDALELVMKGLQEKPPRQ</sequence>
<dbReference type="Pfam" id="PF01266">
    <property type="entry name" value="DAO"/>
    <property type="match status" value="1"/>
</dbReference>
<evidence type="ECO:0000256" key="13">
    <source>
        <dbReference type="PIRSR" id="PIRSR000189-1"/>
    </source>
</evidence>
<keyword evidence="6" id="KW-0560">Oxidoreductase</keyword>
<comment type="cofactor">
    <cofactor evidence="1 13">
        <name>FAD</name>
        <dbReference type="ChEBI" id="CHEBI:57692"/>
    </cofactor>
</comment>
<dbReference type="AlphaFoldDB" id="A0A3B1K187"/>
<organism evidence="15 16">
    <name type="scientific">Astyanax mexicanus</name>
    <name type="common">Blind cave fish</name>
    <name type="synonym">Astyanax fasciatus mexicanus</name>
    <dbReference type="NCBI Taxonomy" id="7994"/>
    <lineage>
        <taxon>Eukaryota</taxon>
        <taxon>Metazoa</taxon>
        <taxon>Chordata</taxon>
        <taxon>Craniata</taxon>
        <taxon>Vertebrata</taxon>
        <taxon>Euteleostomi</taxon>
        <taxon>Actinopterygii</taxon>
        <taxon>Neopterygii</taxon>
        <taxon>Teleostei</taxon>
        <taxon>Ostariophysi</taxon>
        <taxon>Characiformes</taxon>
        <taxon>Characoidei</taxon>
        <taxon>Acestrorhamphidae</taxon>
        <taxon>Acestrorhamphinae</taxon>
        <taxon>Astyanax</taxon>
    </lineage>
</organism>
<comment type="function">
    <text evidence="10">Selectively catalyzes the oxidative deamination of acidic amino acids. Suppresses the level of D-aspartate in the brain, an amino acid that can act as an agonist for glutamate receptors. Protects the organism from the toxicity of D-amino acids. May also function in the intestine.</text>
</comment>
<dbReference type="GeneTree" id="ENSGT00390000018635"/>
<dbReference type="PROSITE" id="PS00677">
    <property type="entry name" value="DAO"/>
    <property type="match status" value="1"/>
</dbReference>
<feature type="binding site" evidence="13">
    <location>
        <position position="223"/>
    </location>
    <ligand>
        <name>D-dopa</name>
        <dbReference type="ChEBI" id="CHEBI:149689"/>
    </ligand>
</feature>
<dbReference type="PIRSF" id="PIRSF000189">
    <property type="entry name" value="D-aa_oxidase"/>
    <property type="match status" value="1"/>
</dbReference>
<keyword evidence="4" id="KW-0285">Flavoprotein</keyword>
<evidence type="ECO:0000313" key="16">
    <source>
        <dbReference type="Proteomes" id="UP000018467"/>
    </source>
</evidence>
<feature type="binding site" evidence="13">
    <location>
        <position position="278"/>
    </location>
    <ligand>
        <name>D-dopa</name>
        <dbReference type="ChEBI" id="CHEBI:149689"/>
    </ligand>
</feature>
<evidence type="ECO:0000256" key="10">
    <source>
        <dbReference type="ARBA" id="ARBA00046214"/>
    </source>
</evidence>
<evidence type="ECO:0000256" key="1">
    <source>
        <dbReference type="ARBA" id="ARBA00001974"/>
    </source>
</evidence>
<comment type="catalytic activity">
    <reaction evidence="12">
        <text>D-glutamate + O2 + H2O = 2-oxoglutarate + H2O2 + NH4(+)</text>
        <dbReference type="Rhea" id="RHEA:10028"/>
        <dbReference type="ChEBI" id="CHEBI:15377"/>
        <dbReference type="ChEBI" id="CHEBI:15379"/>
        <dbReference type="ChEBI" id="CHEBI:16240"/>
        <dbReference type="ChEBI" id="CHEBI:16810"/>
        <dbReference type="ChEBI" id="CHEBI:28938"/>
        <dbReference type="ChEBI" id="CHEBI:29986"/>
    </reaction>
    <physiologicalReaction direction="left-to-right" evidence="12">
        <dbReference type="Rhea" id="RHEA:10029"/>
    </physiologicalReaction>
</comment>
<reference evidence="15" key="4">
    <citation type="submission" date="2025-09" db="UniProtKB">
        <authorList>
            <consortium name="Ensembl"/>
        </authorList>
    </citation>
    <scope>IDENTIFICATION</scope>
</reference>
<evidence type="ECO:0000256" key="4">
    <source>
        <dbReference type="ARBA" id="ARBA00022630"/>
    </source>
</evidence>
<keyword evidence="7" id="KW-0576">Peroxisome</keyword>
<dbReference type="InterPro" id="IPR006076">
    <property type="entry name" value="FAD-dep_OxRdtase"/>
</dbReference>
<reference evidence="16" key="1">
    <citation type="submission" date="2013-03" db="EMBL/GenBank/DDBJ databases">
        <authorList>
            <person name="Jeffery W."/>
            <person name="Warren W."/>
            <person name="Wilson R.K."/>
        </authorList>
    </citation>
    <scope>NUCLEOTIDE SEQUENCE</scope>
    <source>
        <strain evidence="16">female</strain>
    </source>
</reference>
<dbReference type="InterPro" id="IPR006181">
    <property type="entry name" value="D-amino_acid_oxidase_CS"/>
</dbReference>
<accession>A0A3B1K187</accession>
<name>A0A3B1K187_ASTMX</name>
<dbReference type="InterPro" id="IPR023209">
    <property type="entry name" value="DAO"/>
</dbReference>
<dbReference type="InParanoid" id="A0A3B1K187"/>
<dbReference type="GO" id="GO:0008445">
    <property type="term" value="F:D-aspartate oxidase activity"/>
    <property type="evidence" value="ECO:0007669"/>
    <property type="project" value="UniProtKB-EC"/>
</dbReference>
<dbReference type="Proteomes" id="UP000018467">
    <property type="component" value="Unassembled WGS sequence"/>
</dbReference>
<dbReference type="SUPFAM" id="SSF51971">
    <property type="entry name" value="Nucleotide-binding domain"/>
    <property type="match status" value="1"/>
</dbReference>
<evidence type="ECO:0000313" key="15">
    <source>
        <dbReference type="Ensembl" id="ENSAMXP00000047850.1"/>
    </source>
</evidence>
<dbReference type="Ensembl" id="ENSAMXT00000052125.1">
    <property type="protein sequence ID" value="ENSAMXP00000047850.1"/>
    <property type="gene ID" value="ENSAMXG00000033392.1"/>
</dbReference>
<dbReference type="STRING" id="7994.ENSAMXP00000047850"/>
<evidence type="ECO:0000256" key="8">
    <source>
        <dbReference type="ARBA" id="ARBA00044520"/>
    </source>
</evidence>
<evidence type="ECO:0000256" key="2">
    <source>
        <dbReference type="ARBA" id="ARBA00004253"/>
    </source>
</evidence>